<keyword evidence="5" id="KW-0812">Transmembrane</keyword>
<dbReference type="EMBL" id="AP023367">
    <property type="protein sequence ID" value="BCJ96382.1"/>
    <property type="molecule type" value="Genomic_DNA"/>
</dbReference>
<evidence type="ECO:0000256" key="5">
    <source>
        <dbReference type="ARBA" id="ARBA00022692"/>
    </source>
</evidence>
<sequence length="308" mass="33828">MSLASIALNQILIMFLIIIIGMICYKAKLIDRELNKRLSNILLMVVSPLLIFNSYQREFSSDLLYGLVISFGLALASHLVSILAAGLFVRGKDSNAVIDRFSAIYSNCGFIGIPLINGLVGKEGVFYITAYLTVFNVFVWTHGVIMMVGKQTKKEIIKTLISPTIIAIALGMLAFIARLRMPYIIYESIEYVASMNTPLAMLIAGVSIAQTNILKVFLKPRIYLVVVLKLLLIPVFLLLLYTRLPINETVLTTALLGVACPTAATGTMFALRYNKDAVYASEIFAITTLVSVVSIPMVMALLGIFLKG</sequence>
<dbReference type="InterPro" id="IPR004776">
    <property type="entry name" value="Mem_transp_PIN-like"/>
</dbReference>
<comment type="similarity">
    <text evidence="2">Belongs to the auxin efflux carrier (TC 2.A.69) family.</text>
</comment>
<organism evidence="8 9">
    <name type="scientific">Anaerocolumna cellulosilytica</name>
    <dbReference type="NCBI Taxonomy" id="433286"/>
    <lineage>
        <taxon>Bacteria</taxon>
        <taxon>Bacillati</taxon>
        <taxon>Bacillota</taxon>
        <taxon>Clostridia</taxon>
        <taxon>Lachnospirales</taxon>
        <taxon>Lachnospiraceae</taxon>
        <taxon>Anaerocolumna</taxon>
    </lineage>
</organism>
<reference evidence="8 9" key="1">
    <citation type="journal article" date="2016" name="Int. J. Syst. Evol. Microbiol.">
        <title>Descriptions of Anaerotaenia torta gen. nov., sp. nov. and Anaerocolumna cellulosilytica gen. nov., sp. nov. isolated from a methanogenic reactor of cattle waste.</title>
        <authorList>
            <person name="Uek A."/>
            <person name="Ohtaki Y."/>
            <person name="Kaku N."/>
            <person name="Ueki K."/>
        </authorList>
    </citation>
    <scope>NUCLEOTIDE SEQUENCE [LARGE SCALE GENOMIC DNA]</scope>
    <source>
        <strain evidence="8 9">SN021</strain>
    </source>
</reference>
<keyword evidence="9" id="KW-1185">Reference proteome</keyword>
<evidence type="ECO:0000256" key="6">
    <source>
        <dbReference type="ARBA" id="ARBA00022989"/>
    </source>
</evidence>
<dbReference type="GO" id="GO:0055085">
    <property type="term" value="P:transmembrane transport"/>
    <property type="evidence" value="ECO:0007669"/>
    <property type="project" value="InterPro"/>
</dbReference>
<dbReference type="Gene3D" id="1.20.1530.20">
    <property type="match status" value="1"/>
</dbReference>
<protein>
    <submittedName>
        <fullName evidence="8">Transporter</fullName>
    </submittedName>
</protein>
<evidence type="ECO:0000256" key="2">
    <source>
        <dbReference type="ARBA" id="ARBA00010145"/>
    </source>
</evidence>
<evidence type="ECO:0000256" key="1">
    <source>
        <dbReference type="ARBA" id="ARBA00004651"/>
    </source>
</evidence>
<evidence type="ECO:0000256" key="7">
    <source>
        <dbReference type="ARBA" id="ARBA00023136"/>
    </source>
</evidence>
<keyword evidence="6" id="KW-1133">Transmembrane helix</keyword>
<name>A0A6S6RAW6_9FIRM</name>
<gene>
    <name evidence="8" type="primary">mleP3_2</name>
    <name evidence="8" type="ORF">acsn021_39510</name>
</gene>
<evidence type="ECO:0000256" key="4">
    <source>
        <dbReference type="ARBA" id="ARBA00022475"/>
    </source>
</evidence>
<accession>A0A6S6RAW6</accession>
<dbReference type="GO" id="GO:0005886">
    <property type="term" value="C:plasma membrane"/>
    <property type="evidence" value="ECO:0007669"/>
    <property type="project" value="UniProtKB-SubCell"/>
</dbReference>
<comment type="subcellular location">
    <subcellularLocation>
        <location evidence="1">Cell membrane</location>
        <topology evidence="1">Multi-pass membrane protein</topology>
    </subcellularLocation>
</comment>
<dbReference type="Proteomes" id="UP000515561">
    <property type="component" value="Chromosome"/>
</dbReference>
<dbReference type="KEGG" id="acel:acsn021_39510"/>
<dbReference type="RefSeq" id="WP_184093236.1">
    <property type="nucleotide sequence ID" value="NZ_AP023367.1"/>
</dbReference>
<dbReference type="AlphaFoldDB" id="A0A6S6RAW6"/>
<keyword evidence="7" id="KW-0472">Membrane</keyword>
<dbReference type="Pfam" id="PF03547">
    <property type="entry name" value="Mem_trans"/>
    <property type="match status" value="1"/>
</dbReference>
<evidence type="ECO:0000313" key="8">
    <source>
        <dbReference type="EMBL" id="BCJ96382.1"/>
    </source>
</evidence>
<keyword evidence="4" id="KW-1003">Cell membrane</keyword>
<keyword evidence="3" id="KW-0813">Transport</keyword>
<dbReference type="PANTHER" id="PTHR36838">
    <property type="entry name" value="AUXIN EFFLUX CARRIER FAMILY PROTEIN"/>
    <property type="match status" value="1"/>
</dbReference>
<dbReference type="InterPro" id="IPR038770">
    <property type="entry name" value="Na+/solute_symporter_sf"/>
</dbReference>
<evidence type="ECO:0000256" key="3">
    <source>
        <dbReference type="ARBA" id="ARBA00022448"/>
    </source>
</evidence>
<evidence type="ECO:0000313" key="9">
    <source>
        <dbReference type="Proteomes" id="UP000515561"/>
    </source>
</evidence>
<proteinExistence type="inferred from homology"/>
<dbReference type="PANTHER" id="PTHR36838:SF1">
    <property type="entry name" value="SLR1864 PROTEIN"/>
    <property type="match status" value="1"/>
</dbReference>